<name>A0A5E4RB51_9BURK</name>
<dbReference type="AlphaFoldDB" id="A0A5E4RB51"/>
<keyword evidence="2" id="KW-0812">Transmembrane</keyword>
<dbReference type="EMBL" id="CABPRU010000001">
    <property type="protein sequence ID" value="VVD60011.1"/>
    <property type="molecule type" value="Genomic_DNA"/>
</dbReference>
<feature type="region of interest" description="Disordered" evidence="1">
    <location>
        <begin position="1"/>
        <end position="28"/>
    </location>
</feature>
<feature type="transmembrane region" description="Helical" evidence="2">
    <location>
        <begin position="39"/>
        <end position="59"/>
    </location>
</feature>
<evidence type="ECO:0000313" key="4">
    <source>
        <dbReference type="Proteomes" id="UP000334380"/>
    </source>
</evidence>
<keyword evidence="2" id="KW-1133">Transmembrane helix</keyword>
<accession>A0A5E4RB51</accession>
<evidence type="ECO:0000256" key="1">
    <source>
        <dbReference type="SAM" id="MobiDB-lite"/>
    </source>
</evidence>
<proteinExistence type="predicted"/>
<sequence>MSFELSASRARHPSAATRQSSEVAPAPPIIGHSRRAQRLTAPLAIVIAVAALAGCAVVPTGPSLMALPGTGKSFDQFRRDDFNCRQYASGQNGGLDTATAANNSAIGSAVLGTAIGAAAGAAIGGGSGAAIGAGAGLLTGSAVGMGTAQSSAYVTQSRYDQAYVQCMYASGNRVPVRGDTMMPTQPVQRYAPPPPPPPGWKPPPGSY</sequence>
<feature type="compositionally biased region" description="Pro residues" evidence="1">
    <location>
        <begin position="191"/>
        <end position="207"/>
    </location>
</feature>
<keyword evidence="4" id="KW-1185">Reference proteome</keyword>
<dbReference type="Proteomes" id="UP000334380">
    <property type="component" value="Unassembled WGS sequence"/>
</dbReference>
<reference evidence="3 4" key="1">
    <citation type="submission" date="2019-08" db="EMBL/GenBank/DDBJ databases">
        <authorList>
            <person name="Peeters C."/>
        </authorList>
    </citation>
    <scope>NUCLEOTIDE SEQUENCE [LARGE SCALE GENOMIC DNA]</scope>
    <source>
        <strain evidence="3 4">LMG 31013</strain>
    </source>
</reference>
<gene>
    <name evidence="3" type="ORF">PTE31013_00050</name>
</gene>
<keyword evidence="2" id="KW-0472">Membrane</keyword>
<feature type="region of interest" description="Disordered" evidence="1">
    <location>
        <begin position="177"/>
        <end position="207"/>
    </location>
</feature>
<dbReference type="RefSeq" id="WP_246173841.1">
    <property type="nucleotide sequence ID" value="NZ_CABPRU010000001.1"/>
</dbReference>
<evidence type="ECO:0000313" key="3">
    <source>
        <dbReference type="EMBL" id="VVD60011.1"/>
    </source>
</evidence>
<organism evidence="3 4">
    <name type="scientific">Pandoraea terrigena</name>
    <dbReference type="NCBI Taxonomy" id="2508292"/>
    <lineage>
        <taxon>Bacteria</taxon>
        <taxon>Pseudomonadati</taxon>
        <taxon>Pseudomonadota</taxon>
        <taxon>Betaproteobacteria</taxon>
        <taxon>Burkholderiales</taxon>
        <taxon>Burkholderiaceae</taxon>
        <taxon>Pandoraea</taxon>
    </lineage>
</organism>
<protein>
    <submittedName>
        <fullName evidence="3">Proline-rich region</fullName>
    </submittedName>
</protein>
<evidence type="ECO:0000256" key="2">
    <source>
        <dbReference type="SAM" id="Phobius"/>
    </source>
</evidence>